<evidence type="ECO:0000256" key="2">
    <source>
        <dbReference type="ARBA" id="ARBA00005417"/>
    </source>
</evidence>
<reference evidence="15 16" key="1">
    <citation type="journal article" date="2013" name="Int. J. Syst. Evol. Microbiol.">
        <title>Hoeflea suaedae sp. nov., an endophytic bacterium isolated from the root of the halophyte Suaeda maritima.</title>
        <authorList>
            <person name="Chung E.J."/>
            <person name="Park J.A."/>
            <person name="Pramanik P."/>
            <person name="Bibi F."/>
            <person name="Jeon C.O."/>
            <person name="Chung Y.R."/>
        </authorList>
    </citation>
    <scope>NUCLEOTIDE SEQUENCE [LARGE SCALE GENOMIC DNA]</scope>
    <source>
        <strain evidence="15 16">YC6898</strain>
    </source>
</reference>
<evidence type="ECO:0000256" key="12">
    <source>
        <dbReference type="ARBA" id="ARBA00044143"/>
    </source>
</evidence>
<keyword evidence="16" id="KW-1185">Reference proteome</keyword>
<evidence type="ECO:0000256" key="3">
    <source>
        <dbReference type="ARBA" id="ARBA00022448"/>
    </source>
</evidence>
<dbReference type="PROSITE" id="PS00211">
    <property type="entry name" value="ABC_TRANSPORTER_1"/>
    <property type="match status" value="1"/>
</dbReference>
<evidence type="ECO:0000256" key="10">
    <source>
        <dbReference type="ARBA" id="ARBA00038669"/>
    </source>
</evidence>
<evidence type="ECO:0000256" key="1">
    <source>
        <dbReference type="ARBA" id="ARBA00004417"/>
    </source>
</evidence>
<dbReference type="Pfam" id="PF00005">
    <property type="entry name" value="ABC_tran"/>
    <property type="match status" value="1"/>
</dbReference>
<keyword evidence="5" id="KW-0547">Nucleotide-binding</keyword>
<organism evidence="15 16">
    <name type="scientific">Pseudohoeflea suaedae</name>
    <dbReference type="NCBI Taxonomy" id="877384"/>
    <lineage>
        <taxon>Bacteria</taxon>
        <taxon>Pseudomonadati</taxon>
        <taxon>Pseudomonadota</taxon>
        <taxon>Alphaproteobacteria</taxon>
        <taxon>Hyphomicrobiales</taxon>
        <taxon>Rhizobiaceae</taxon>
        <taxon>Pseudohoeflea</taxon>
    </lineage>
</organism>
<dbReference type="EC" id="7.2.2.11" evidence="11"/>
<keyword evidence="4" id="KW-1003">Cell membrane</keyword>
<keyword evidence="7" id="KW-1278">Translocase</keyword>
<comment type="similarity">
    <text evidence="2">Belongs to the ABC transporter superfamily.</text>
</comment>
<keyword evidence="6 15" id="KW-0067">ATP-binding</keyword>
<evidence type="ECO:0000259" key="14">
    <source>
        <dbReference type="PROSITE" id="PS50893"/>
    </source>
</evidence>
<comment type="subunit">
    <text evidence="10">The complex is composed of two ATP-binding proteins (NikD and NikE), two transmembrane proteins (NikB and NikC) and a solute-binding protein (NikA).</text>
</comment>
<dbReference type="AlphaFoldDB" id="A0A4R5PNE8"/>
<dbReference type="PROSITE" id="PS50893">
    <property type="entry name" value="ABC_TRANSPORTER_2"/>
    <property type="match status" value="1"/>
</dbReference>
<dbReference type="PANTHER" id="PTHR43297:SF13">
    <property type="entry name" value="NICKEL ABC TRANSPORTER, ATP-BINDING PROTEIN"/>
    <property type="match status" value="1"/>
</dbReference>
<dbReference type="SMART" id="SM00382">
    <property type="entry name" value="AAA"/>
    <property type="match status" value="1"/>
</dbReference>
<accession>A0A4R5PNE8</accession>
<sequence>MTKVLCSIRDLSVAYPTPTGAQHALKSVSLDIIAGEKLAIIGESGSGKSTLSLALTGLLARQAMVDGVMSWPGLGSAPRAGRDIGIVFQDPGSSLNPVLTIGDQVGEGARRHLGLGRKAARDKAIELLSRVRIPQPEKAAGAYPHQFSGGQQQRIAIAAAIAAGPAVLIADEATSALDTIVQAEIAALLEDLVTNGDMTLIFVTHDIGLAASLADRIAVFRTAELVECGDARSVVNAPRADYTRQLLATHIDLHSPRLVGAADVR</sequence>
<dbReference type="Gene3D" id="3.40.50.300">
    <property type="entry name" value="P-loop containing nucleotide triphosphate hydrolases"/>
    <property type="match status" value="1"/>
</dbReference>
<dbReference type="InterPro" id="IPR027417">
    <property type="entry name" value="P-loop_NTPase"/>
</dbReference>
<gene>
    <name evidence="15" type="ORF">E2A64_04710</name>
</gene>
<evidence type="ECO:0000256" key="8">
    <source>
        <dbReference type="ARBA" id="ARBA00023065"/>
    </source>
</evidence>
<dbReference type="RefSeq" id="WP_133283253.1">
    <property type="nucleotide sequence ID" value="NZ_SMSI01000001.1"/>
</dbReference>
<dbReference type="InterPro" id="IPR003593">
    <property type="entry name" value="AAA+_ATPase"/>
</dbReference>
<evidence type="ECO:0000256" key="6">
    <source>
        <dbReference type="ARBA" id="ARBA00022840"/>
    </source>
</evidence>
<comment type="catalytic activity">
    <reaction evidence="13">
        <text>Ni(2+)(out) + ATP + H2O = Ni(2+)(in) + ADP + phosphate + H(+)</text>
        <dbReference type="Rhea" id="RHEA:15557"/>
        <dbReference type="ChEBI" id="CHEBI:15377"/>
        <dbReference type="ChEBI" id="CHEBI:15378"/>
        <dbReference type="ChEBI" id="CHEBI:30616"/>
        <dbReference type="ChEBI" id="CHEBI:43474"/>
        <dbReference type="ChEBI" id="CHEBI:49786"/>
        <dbReference type="ChEBI" id="CHEBI:456216"/>
        <dbReference type="EC" id="7.2.2.11"/>
    </reaction>
    <physiologicalReaction direction="left-to-right" evidence="13">
        <dbReference type="Rhea" id="RHEA:15558"/>
    </physiologicalReaction>
</comment>
<protein>
    <recommendedName>
        <fullName evidence="12">Nickel import system ATP-binding protein NikD</fullName>
        <ecNumber evidence="11">7.2.2.11</ecNumber>
    </recommendedName>
</protein>
<dbReference type="GO" id="GO:0015413">
    <property type="term" value="F:ABC-type nickel transporter activity"/>
    <property type="evidence" value="ECO:0007669"/>
    <property type="project" value="UniProtKB-EC"/>
</dbReference>
<dbReference type="Proteomes" id="UP000295131">
    <property type="component" value="Unassembled WGS sequence"/>
</dbReference>
<dbReference type="CDD" id="cd03257">
    <property type="entry name" value="ABC_NikE_OppD_transporters"/>
    <property type="match status" value="1"/>
</dbReference>
<evidence type="ECO:0000256" key="4">
    <source>
        <dbReference type="ARBA" id="ARBA00022475"/>
    </source>
</evidence>
<dbReference type="EMBL" id="SMSI01000001">
    <property type="protein sequence ID" value="TDH38418.1"/>
    <property type="molecule type" value="Genomic_DNA"/>
</dbReference>
<dbReference type="GO" id="GO:0016887">
    <property type="term" value="F:ATP hydrolysis activity"/>
    <property type="evidence" value="ECO:0007669"/>
    <property type="project" value="InterPro"/>
</dbReference>
<evidence type="ECO:0000313" key="15">
    <source>
        <dbReference type="EMBL" id="TDH38418.1"/>
    </source>
</evidence>
<dbReference type="InterPro" id="IPR017871">
    <property type="entry name" value="ABC_transporter-like_CS"/>
</dbReference>
<name>A0A4R5PNE8_9HYPH</name>
<evidence type="ECO:0000256" key="11">
    <source>
        <dbReference type="ARBA" id="ARBA00039098"/>
    </source>
</evidence>
<evidence type="ECO:0000256" key="13">
    <source>
        <dbReference type="ARBA" id="ARBA00048610"/>
    </source>
</evidence>
<keyword evidence="8" id="KW-0406">Ion transport</keyword>
<dbReference type="SUPFAM" id="SSF52540">
    <property type="entry name" value="P-loop containing nucleoside triphosphate hydrolases"/>
    <property type="match status" value="1"/>
</dbReference>
<keyword evidence="9" id="KW-0472">Membrane</keyword>
<evidence type="ECO:0000256" key="7">
    <source>
        <dbReference type="ARBA" id="ARBA00022967"/>
    </source>
</evidence>
<dbReference type="InterPro" id="IPR050388">
    <property type="entry name" value="ABC_Ni/Peptide_Import"/>
</dbReference>
<dbReference type="OrthoDB" id="9815712at2"/>
<dbReference type="InterPro" id="IPR003439">
    <property type="entry name" value="ABC_transporter-like_ATP-bd"/>
</dbReference>
<evidence type="ECO:0000313" key="16">
    <source>
        <dbReference type="Proteomes" id="UP000295131"/>
    </source>
</evidence>
<dbReference type="GO" id="GO:0005886">
    <property type="term" value="C:plasma membrane"/>
    <property type="evidence" value="ECO:0007669"/>
    <property type="project" value="UniProtKB-SubCell"/>
</dbReference>
<keyword evidence="3" id="KW-0813">Transport</keyword>
<feature type="domain" description="ABC transporter" evidence="14">
    <location>
        <begin position="8"/>
        <end position="247"/>
    </location>
</feature>
<evidence type="ECO:0000256" key="5">
    <source>
        <dbReference type="ARBA" id="ARBA00022741"/>
    </source>
</evidence>
<dbReference type="PANTHER" id="PTHR43297">
    <property type="entry name" value="OLIGOPEPTIDE TRANSPORT ATP-BINDING PROTEIN APPD"/>
    <property type="match status" value="1"/>
</dbReference>
<dbReference type="GO" id="GO:0005524">
    <property type="term" value="F:ATP binding"/>
    <property type="evidence" value="ECO:0007669"/>
    <property type="project" value="UniProtKB-KW"/>
</dbReference>
<comment type="subcellular location">
    <subcellularLocation>
        <location evidence="1">Cell inner membrane</location>
        <topology evidence="1">Peripheral membrane protein</topology>
    </subcellularLocation>
</comment>
<comment type="caution">
    <text evidence="15">The sequence shown here is derived from an EMBL/GenBank/DDBJ whole genome shotgun (WGS) entry which is preliminary data.</text>
</comment>
<proteinExistence type="inferred from homology"/>
<evidence type="ECO:0000256" key="9">
    <source>
        <dbReference type="ARBA" id="ARBA00023136"/>
    </source>
</evidence>